<dbReference type="SUPFAM" id="SSF53187">
    <property type="entry name" value="Zn-dependent exopeptidases"/>
    <property type="match status" value="1"/>
</dbReference>
<feature type="signal peptide" evidence="1">
    <location>
        <begin position="1"/>
        <end position="21"/>
    </location>
</feature>
<dbReference type="PANTHER" id="PTHR12147:SF26">
    <property type="entry name" value="PEPTIDASE M28 DOMAIN-CONTAINING PROTEIN"/>
    <property type="match status" value="1"/>
</dbReference>
<keyword evidence="4" id="KW-1185">Reference proteome</keyword>
<dbReference type="GO" id="GO:0006508">
    <property type="term" value="P:proteolysis"/>
    <property type="evidence" value="ECO:0007669"/>
    <property type="project" value="InterPro"/>
</dbReference>
<dbReference type="Proteomes" id="UP001319180">
    <property type="component" value="Unassembled WGS sequence"/>
</dbReference>
<dbReference type="Gene3D" id="3.40.630.10">
    <property type="entry name" value="Zn peptidases"/>
    <property type="match status" value="2"/>
</dbReference>
<dbReference type="InterPro" id="IPR045175">
    <property type="entry name" value="M28_fam"/>
</dbReference>
<dbReference type="RefSeq" id="WP_254089991.1">
    <property type="nucleotide sequence ID" value="NZ_JAHESC010000010.1"/>
</dbReference>
<keyword evidence="1" id="KW-0732">Signal</keyword>
<dbReference type="PANTHER" id="PTHR12147">
    <property type="entry name" value="METALLOPEPTIDASE M28 FAMILY MEMBER"/>
    <property type="match status" value="1"/>
</dbReference>
<comment type="caution">
    <text evidence="3">The sequence shown here is derived from an EMBL/GenBank/DDBJ whole genome shotgun (WGS) entry which is preliminary data.</text>
</comment>
<dbReference type="InterPro" id="IPR046450">
    <property type="entry name" value="PA_dom_sf"/>
</dbReference>
<proteinExistence type="predicted"/>
<dbReference type="SUPFAM" id="SSF52025">
    <property type="entry name" value="PA domain"/>
    <property type="match status" value="1"/>
</dbReference>
<evidence type="ECO:0000256" key="1">
    <source>
        <dbReference type="SAM" id="SignalP"/>
    </source>
</evidence>
<gene>
    <name evidence="3" type="ORF">KK078_09325</name>
</gene>
<feature type="chain" id="PRO_5042939870" evidence="1">
    <location>
        <begin position="22"/>
        <end position="503"/>
    </location>
</feature>
<dbReference type="EMBL" id="JAHESC010000010">
    <property type="protein sequence ID" value="MBT1686757.1"/>
    <property type="molecule type" value="Genomic_DNA"/>
</dbReference>
<dbReference type="AlphaFoldDB" id="A0AAP2DCC3"/>
<feature type="domain" description="Peptidase M28" evidence="2">
    <location>
        <begin position="272"/>
        <end position="486"/>
    </location>
</feature>
<reference evidence="3 4" key="1">
    <citation type="submission" date="2021-05" db="EMBL/GenBank/DDBJ databases">
        <title>A Polyphasic approach of four new species of the genus Ohtaekwangia: Ohtaekwangia histidinii sp. nov., Ohtaekwangia cretensis sp. nov., Ohtaekwangia indiensis sp. nov., Ohtaekwangia reichenbachii sp. nov. from diverse environment.</title>
        <authorList>
            <person name="Octaviana S."/>
        </authorList>
    </citation>
    <scope>NUCLEOTIDE SEQUENCE [LARGE SCALE GENOMIC DNA]</scope>
    <source>
        <strain evidence="3 4">PWU37</strain>
    </source>
</reference>
<sequence length="503" mass="56016">MKKLILFVVLVSVLAGNRLQAQDPVAKKYGDLITPSDLKENLSILASDALEGRETGKRGQKMAAAFIKAHFEELGLTGPVNGNSYYQPVELYTSIPGDIYIKAGQQKFMNFEDVVFYGNGDSGGEVSLPLVFAGRGRKEDFDQLGSVENKAVVILVESEENFRDPMAIARERKARMVLLWNNKADAFKELVNQFKGYLGGGALSLKKPEANSASSGIFFVSTATATKALNQSEEKLLKATNEESKKGALKKIKPTSLTYKTAMDVKVLKTDNVLGYLEGTDKKDELVVVTAHYDHIGKRSSGTGDLINNGADDDGSGTVSVLQLAKAFATAKKEGKGPRRSMLFMLVTGEEKGLLGSDYYTQHPVFPLEKTVVDLNIDMVGRRDPQHKDSAPYVYVIGSDKLSTELHNINEAANKTYTNLLFDYTYNDQNHPDRLYYRSDHWNFAKNNIPIVFYFDGIHEDYHQPTDEVSRIEFDLLAKRAQAVFYTAWEVVTREQRIQADKK</sequence>
<evidence type="ECO:0000313" key="4">
    <source>
        <dbReference type="Proteomes" id="UP001319180"/>
    </source>
</evidence>
<name>A0AAP2DCC3_9BACT</name>
<dbReference type="Pfam" id="PF04389">
    <property type="entry name" value="Peptidase_M28"/>
    <property type="match status" value="1"/>
</dbReference>
<protein>
    <submittedName>
        <fullName evidence="3">M28 family peptidase</fullName>
    </submittedName>
</protein>
<dbReference type="GO" id="GO:0008235">
    <property type="term" value="F:metalloexopeptidase activity"/>
    <property type="evidence" value="ECO:0007669"/>
    <property type="project" value="InterPro"/>
</dbReference>
<organism evidence="3 4">
    <name type="scientific">Dawidia soli</name>
    <dbReference type="NCBI Taxonomy" id="2782352"/>
    <lineage>
        <taxon>Bacteria</taxon>
        <taxon>Pseudomonadati</taxon>
        <taxon>Bacteroidota</taxon>
        <taxon>Cytophagia</taxon>
        <taxon>Cytophagales</taxon>
        <taxon>Chryseotaleaceae</taxon>
        <taxon>Dawidia</taxon>
    </lineage>
</organism>
<dbReference type="InterPro" id="IPR007484">
    <property type="entry name" value="Peptidase_M28"/>
</dbReference>
<evidence type="ECO:0000259" key="2">
    <source>
        <dbReference type="Pfam" id="PF04389"/>
    </source>
</evidence>
<dbReference type="Gene3D" id="3.50.30.30">
    <property type="match status" value="1"/>
</dbReference>
<evidence type="ECO:0000313" key="3">
    <source>
        <dbReference type="EMBL" id="MBT1686757.1"/>
    </source>
</evidence>
<accession>A0AAP2DCC3</accession>